<dbReference type="RefSeq" id="WP_271917928.1">
    <property type="nucleotide sequence ID" value="NZ_JAQNDO010000001.1"/>
</dbReference>
<feature type="compositionally biased region" description="Low complexity" evidence="4">
    <location>
        <begin position="2255"/>
        <end position="2268"/>
    </location>
</feature>
<evidence type="ECO:0000256" key="1">
    <source>
        <dbReference type="ARBA" id="ARBA00004613"/>
    </source>
</evidence>
<dbReference type="Proteomes" id="UP001221411">
    <property type="component" value="Unassembled WGS sequence"/>
</dbReference>
<keyword evidence="2" id="KW-0964">Secreted</keyword>
<gene>
    <name evidence="7" type="ORF">POL67_14425</name>
</gene>
<dbReference type="InterPro" id="IPR022044">
    <property type="entry name" value="TcdB_toxin_mid/C"/>
</dbReference>
<evidence type="ECO:0000313" key="8">
    <source>
        <dbReference type="Proteomes" id="UP001221411"/>
    </source>
</evidence>
<keyword evidence="3" id="KW-0843">Virulence</keyword>
<comment type="subcellular location">
    <subcellularLocation>
        <location evidence="1">Secreted</location>
    </subcellularLocation>
</comment>
<comment type="caution">
    <text evidence="7">The sequence shown here is derived from an EMBL/GenBank/DDBJ whole genome shotgun (WGS) entry which is preliminary data.</text>
</comment>
<dbReference type="PANTHER" id="PTHR32305">
    <property type="match status" value="1"/>
</dbReference>
<feature type="compositionally biased region" description="Pro residues" evidence="4">
    <location>
        <begin position="2161"/>
        <end position="2180"/>
    </location>
</feature>
<feature type="region of interest" description="Disordered" evidence="4">
    <location>
        <begin position="2361"/>
        <end position="2382"/>
    </location>
</feature>
<reference evidence="7 8" key="1">
    <citation type="submission" date="2022-11" db="EMBL/GenBank/DDBJ databases">
        <title>Minimal conservation of predation-associated metabolite biosynthetic gene clusters underscores biosynthetic potential of Myxococcota including descriptions for ten novel species: Archangium lansinium sp. nov., Myxococcus landrumus sp. nov., Nannocystis bai.</title>
        <authorList>
            <person name="Ahearne A."/>
            <person name="Stevens C."/>
            <person name="Dowd S."/>
        </authorList>
    </citation>
    <scope>NUCLEOTIDE SEQUENCE [LARGE SCALE GENOMIC DNA]</scope>
    <source>
        <strain evidence="7 8">RJM3</strain>
    </source>
</reference>
<dbReference type="InterPro" id="IPR050708">
    <property type="entry name" value="T6SS_VgrG/RHS"/>
</dbReference>
<feature type="region of interest" description="Disordered" evidence="4">
    <location>
        <begin position="1"/>
        <end position="30"/>
    </location>
</feature>
<evidence type="ECO:0000256" key="2">
    <source>
        <dbReference type="ARBA" id="ARBA00022525"/>
    </source>
</evidence>
<dbReference type="Gene3D" id="2.180.10.10">
    <property type="entry name" value="RHS repeat-associated core"/>
    <property type="match status" value="1"/>
</dbReference>
<dbReference type="InterPro" id="IPR003284">
    <property type="entry name" value="Sal_SpvB"/>
</dbReference>
<dbReference type="PRINTS" id="PR01341">
    <property type="entry name" value="SALSPVBPROT"/>
</dbReference>
<feature type="domain" description="Insecticide toxin TcdB middle/N-terminal" evidence="6">
    <location>
        <begin position="660"/>
        <end position="801"/>
    </location>
</feature>
<dbReference type="SUPFAM" id="SSF69318">
    <property type="entry name" value="Integrin alpha N-terminal domain"/>
    <property type="match status" value="1"/>
</dbReference>
<feature type="compositionally biased region" description="Basic and acidic residues" evidence="4">
    <location>
        <begin position="2238"/>
        <end position="2254"/>
    </location>
</feature>
<dbReference type="InterPro" id="IPR028994">
    <property type="entry name" value="Integrin_alpha_N"/>
</dbReference>
<sequence>MEHKGFAPKPKTTAPEAVKAPSPSLPKGGGAVRGLGEKFAASLVSGTGSLTVPIAVSPGRGGFGPELAVAYDSGGGNGPFGVGFGLSVPSISRKTERGLPEYEDFRESDVFILSGAEDLVPKLDEEEEGNWVRDIPKDDAVERIERYRPRVEGLFARIERVTEKGDGSVYWRATTKDNVTSIYGQSAGARIASLAAPTKVYSWLLERTEDTLGNVIVYNYKAEDLSNVPKAVYERQRFSGDAPVVNRYLKRIRYGNTVPFQAQGFLFEVVFDYGEHGAAAPTPAEENTWPCRQDPFSSYRSTFEIRTYRLCRRVLMFHHFPELGENPVLVRSTDFTYAEGPALTRLISVAQLGYIKTESGYSKKSLPPLELGYSLPELQTAVKLLDPRSLEDLPGGVDGQTARWVDLDGEGIPGVLCEQQGAFYYKQNLGDGHLAPARLLASQPAMASGGGAQLLDVGSEGRQCLVELTSEGTSGYHERTPEGGWGPFVPFPSQPNVNWNDPRVRFIDLSGDGLDDLLVATDHVQLWYPSLGKGGWGPPRVLPKTYDEDKSPTLVFADMTQAIFVADMSGDGLPDIVRVRNGSICYWPNLGRGRFGAKVQMSKAPQLDDSHTFDPRRIRLGDIDGTGTTDIVYVAGEGAVIVFNQAGNGWSEPVRMPGFPTADSLSTVGVVDLLGSGTACLVWSSPWRGVAKPPMRYIDLLGSKKPYLLTSVKNNLGAETKLEYAPSTRFYLEDLKAGKPWVTRLSFPVHVLTRVETFDAISKARFVSTYKYHHGYYDGAEREFRGFGLVEQYDAESFSAERGKGLFAEAPPTEEEFHLPPVLTKTWFHTGAFLDRSRIAKQFEKEYYAGDESRPELPDAVLEAGLSPRDLREACRALKGQVLRTEVYALDGSEAESHPYVVTEACPAIVRVQPSTAKTYGSFFAYARETVEVQYERDPDDPRMVHTVALSVDPFGHVERSVSIAYARRNIPEDMPEQGLLATLTESDVVNEDGEASWYRLGVPKETRTYELTGLSTTRSTLFLFDDVLIDVNAAGAISYEATPNGTAMQKRLVERVRQVYYDSTTLSGSSPAALPFGTIDALALPYETYALAFTPGLLTAAYGTRVTSTMLTGGGYIEENDDYWVRTGRQVFDPDKFYLPVEILDPLSNSTSITYDPHDLLVTSAEDPLGNTVTATNDYRVLGPTLVTDPNGNRSAVKLDELGMVVATAMMGKVGSSDGDTLEEPTTTFEHDLDVWRTTGKPNVVHAAARERHGDALTPWQHSYTYLDGLGREILKKVQAEPGPAPVRDENGGLVKDENSEVVLATASPRWVGTGRVVIDNKGNPVKQYEPFFTATHEYEDEQELVEWGVTPILRYDPLGRLIRTDLPNGTHSRVTFTPWQQASWDGNDTVLETGNPWYAARQPSATPTPSAQEQRAAELTEEHAETPALVHFDVLGRPVRGVEDNKAAGVYTTKAVLDIEGNPRAIVDARGNTAMEYVFDMLGRTLYQKSCDSGERWTLANVLGNPIRGWDGRWHVVRSVYDALNRRTGLWVQKGSDPEVLAEVTVYGEGQTDPEGANLRGKAYQVKDGAGVATSVEYDFKGNLLESQRRLAQNYTTQLDWSGSVALETEVFTQTTAYDALNRPTSMTMPDQSEIKPTYNEASLLEAVEVRIRGASTWTTFVDDIDYDVKGQREKIVYGNGVVTEYSYDPLTYRLTRLKTTRTSDSELLQDLRYTYDPVGNIVEIADLAQEELYHNSDLVEPVWKYEYDAIYRLIEATGREHSGQNADIQQDANGFPLVSAANPNDPQAMRNYEESFEYDAVGNILKMIHAAQGSTGSWTRRYDIAETSNRLLGTSLPGDDETEFSATYTYDEHGSMTSMPHLDGIEWDFKDQKREVDKGGGGTVYFTYDAGGQRVRKVWEHSGIVEERIYLGGFEVYRRRELGDVVLERETLHVMDDARRIAMVETKTIDESAAPFTPTARVRYQLGNHLGSAALELDDEGAIISYEEYHPYGTSAYRAVDDSVELSAKRYRYTGKERDEETGLYYHGARYYAPWLGRWTSADPAGLVDGAGVYTYVRGRPVGSWDPKGTEETGFWQKSLDEAESWVLRQGGNLGENLFYGGVVAPATVAAATLVPAWAWLAAGLAATTQIQSSDDVAGHMNAASLSAPAMGRLGPTKPSPATPPTTPVAEPPPTVPPATLKATPAPPPGIAKTTPLPSPKPIPPLSQAAPPATRPVATTARPKPTTQRPAQVAHGEKVGSKPALADEAKVGSKPAKGSPPASSPTVPRGPGAMKQQATGRLAELGLRGVDLAGKSYNAGRKLLEQHGFALERTTATGRKVFTNPKTGAVVTYDSGKALTAAQKPHWTIQNKAGEFLDRSGRPATGPHPPMGGKHIPGG</sequence>
<evidence type="ECO:0000256" key="4">
    <source>
        <dbReference type="SAM" id="MobiDB-lite"/>
    </source>
</evidence>
<name>A0ABT5EL17_9BACT</name>
<feature type="compositionally biased region" description="Low complexity" evidence="4">
    <location>
        <begin position="2209"/>
        <end position="2230"/>
    </location>
</feature>
<proteinExistence type="predicted"/>
<accession>A0ABT5EL17</accession>
<evidence type="ECO:0000313" key="7">
    <source>
        <dbReference type="EMBL" id="MDC0742547.1"/>
    </source>
</evidence>
<protein>
    <submittedName>
        <fullName evidence="7">SpvB/TcaC N-terminal domain-containing protein</fullName>
    </submittedName>
</protein>
<evidence type="ECO:0000259" key="5">
    <source>
        <dbReference type="Pfam" id="PF12255"/>
    </source>
</evidence>
<feature type="region of interest" description="Disordered" evidence="4">
    <location>
        <begin position="2151"/>
        <end position="2279"/>
    </location>
</feature>
<feature type="domain" description="Insecticide toxin TcdB middle/C-terminal" evidence="5">
    <location>
        <begin position="874"/>
        <end position="980"/>
    </location>
</feature>
<dbReference type="Pfam" id="PF12256">
    <property type="entry name" value="TcdB_toxin_midN"/>
    <property type="match status" value="1"/>
</dbReference>
<dbReference type="Pfam" id="PF12255">
    <property type="entry name" value="TcdB_toxin_midC"/>
    <property type="match status" value="1"/>
</dbReference>
<dbReference type="InterPro" id="IPR022385">
    <property type="entry name" value="Rhs_assc_core"/>
</dbReference>
<evidence type="ECO:0000256" key="3">
    <source>
        <dbReference type="ARBA" id="ARBA00023026"/>
    </source>
</evidence>
<keyword evidence="8" id="KW-1185">Reference proteome</keyword>
<dbReference type="NCBIfam" id="TIGR03696">
    <property type="entry name" value="Rhs_assc_core"/>
    <property type="match status" value="1"/>
</dbReference>
<evidence type="ECO:0000259" key="6">
    <source>
        <dbReference type="Pfam" id="PF12256"/>
    </source>
</evidence>
<dbReference type="Pfam" id="PF03534">
    <property type="entry name" value="SpvB"/>
    <property type="match status" value="1"/>
</dbReference>
<dbReference type="EMBL" id="JAQNDO010000001">
    <property type="protein sequence ID" value="MDC0742547.1"/>
    <property type="molecule type" value="Genomic_DNA"/>
</dbReference>
<dbReference type="PANTHER" id="PTHR32305:SF15">
    <property type="entry name" value="PROTEIN RHSA-RELATED"/>
    <property type="match status" value="1"/>
</dbReference>
<dbReference type="InterPro" id="IPR022045">
    <property type="entry name" value="TcdB_toxin_mid/N"/>
</dbReference>
<organism evidence="7 8">
    <name type="scientific">Polyangium mundeleinium</name>
    <dbReference type="NCBI Taxonomy" id="2995306"/>
    <lineage>
        <taxon>Bacteria</taxon>
        <taxon>Pseudomonadati</taxon>
        <taxon>Myxococcota</taxon>
        <taxon>Polyangia</taxon>
        <taxon>Polyangiales</taxon>
        <taxon>Polyangiaceae</taxon>
        <taxon>Polyangium</taxon>
    </lineage>
</organism>